<feature type="compositionally biased region" description="Basic and acidic residues" evidence="1">
    <location>
        <begin position="15"/>
        <end position="26"/>
    </location>
</feature>
<reference evidence="2" key="1">
    <citation type="submission" date="2014-05" db="EMBL/GenBank/DDBJ databases">
        <title>The transcriptome of the halophilic microalga Tetraselmis sp. GSL018 isolated from the Great Salt Lake, Utah.</title>
        <authorList>
            <person name="Jinkerson R.E."/>
            <person name="D'Adamo S."/>
            <person name="Posewitz M.C."/>
        </authorList>
    </citation>
    <scope>NUCLEOTIDE SEQUENCE</scope>
    <source>
        <strain evidence="2">GSL018</strain>
    </source>
</reference>
<evidence type="ECO:0000256" key="1">
    <source>
        <dbReference type="SAM" id="MobiDB-lite"/>
    </source>
</evidence>
<gene>
    <name evidence="2" type="ORF">TSPGSL018_290</name>
</gene>
<evidence type="ECO:0000313" key="2">
    <source>
        <dbReference type="EMBL" id="JAC72191.1"/>
    </source>
</evidence>
<organism evidence="2">
    <name type="scientific">Tetraselmis sp. GSL018</name>
    <dbReference type="NCBI Taxonomy" id="582737"/>
    <lineage>
        <taxon>Eukaryota</taxon>
        <taxon>Viridiplantae</taxon>
        <taxon>Chlorophyta</taxon>
        <taxon>core chlorophytes</taxon>
        <taxon>Chlorodendrophyceae</taxon>
        <taxon>Chlorodendrales</taxon>
        <taxon>Chlorodendraceae</taxon>
        <taxon>Tetraselmis</taxon>
    </lineage>
</organism>
<name>A0A061RNT6_9CHLO</name>
<dbReference type="EMBL" id="GBEZ01013833">
    <property type="protein sequence ID" value="JAC72191.1"/>
    <property type="molecule type" value="Transcribed_RNA"/>
</dbReference>
<accession>A0A061RNT6</accession>
<protein>
    <submittedName>
        <fullName evidence="2">Uncharacterized protein</fullName>
    </submittedName>
</protein>
<proteinExistence type="predicted"/>
<feature type="region of interest" description="Disordered" evidence="1">
    <location>
        <begin position="1"/>
        <end position="52"/>
    </location>
</feature>
<dbReference type="AlphaFoldDB" id="A0A061RNT6"/>
<sequence length="52" mass="5250">MNPMHCTGFDGVGKAVERASKRRDAQAGEDVGSRAGGAEGSSLGIVETTSPT</sequence>